<dbReference type="CDD" id="cd08312">
    <property type="entry name" value="Death_MyD88"/>
    <property type="match status" value="1"/>
</dbReference>
<proteinExistence type="predicted"/>
<feature type="domain" description="TIR" evidence="7">
    <location>
        <begin position="167"/>
        <end position="297"/>
    </location>
</feature>
<sequence>MSASNTKIDFHTIPAGALNFRTRGILSRMLNPVQELTTLTGLMRDFRGVAELMNFDYWDIQNFQMTSDPFAKLLIQWTDSQPSNTVGKLFDLLEEIERTDVIDDVKQYAEIDAHNYLERKQKWCDKESPLQDPNVSSCTRSAFPADHPNHLTVDDVTNSEYKGQEVSLYDAYVCYTDEDIECVHILSRQLESEGIRLFIRDRDLLLGQMEYEAFARLIDERCNRVLIVLSPEFLKSVECEFQTRYATSLAVEQQQRKLIPIIYRSCDVPHLLRYLSKIDFTKLHIHDWVWHRLIHSIKGENGREFTSSVSEQSSISCSIPPTYVTSVPFSAKNNPPYVQSQNDRESCCDDKEEVSPVPGTSSVSSLHTSGKWAFHTGLKFFKPRKMKHKRSSNTSVATSGYCSYSQISDTSASDINSNLT</sequence>
<dbReference type="PROSITE" id="PS50017">
    <property type="entry name" value="DEATH_DOMAIN"/>
    <property type="match status" value="1"/>
</dbReference>
<dbReference type="RefSeq" id="XP_013776308.1">
    <property type="nucleotide sequence ID" value="XM_013920854.2"/>
</dbReference>
<feature type="domain" description="Death" evidence="6">
    <location>
        <begin position="45"/>
        <end position="109"/>
    </location>
</feature>
<accession>A0ABM1B7D9</accession>
<evidence type="ECO:0000256" key="2">
    <source>
        <dbReference type="ARBA" id="ARBA00022490"/>
    </source>
</evidence>
<dbReference type="RefSeq" id="XP_022243611.1">
    <property type="nucleotide sequence ID" value="XM_022387903.1"/>
</dbReference>
<evidence type="ECO:0000313" key="8">
    <source>
        <dbReference type="Proteomes" id="UP000694941"/>
    </source>
</evidence>
<dbReference type="SMART" id="SM00255">
    <property type="entry name" value="TIR"/>
    <property type="match status" value="1"/>
</dbReference>
<evidence type="ECO:0000313" key="11">
    <source>
        <dbReference type="RefSeq" id="XP_022243611.1"/>
    </source>
</evidence>
<evidence type="ECO:0000313" key="10">
    <source>
        <dbReference type="RefSeq" id="XP_022243610.1"/>
    </source>
</evidence>
<keyword evidence="2" id="KW-0963">Cytoplasm</keyword>
<dbReference type="InterPro" id="IPR034249">
    <property type="entry name" value="MyD88_Death"/>
</dbReference>
<keyword evidence="4" id="KW-0391">Immunity</keyword>
<gene>
    <name evidence="9 10 11" type="primary">LOC106461068</name>
</gene>
<name>A0ABM1B7D9_LIMPO</name>
<dbReference type="InterPro" id="IPR017281">
    <property type="entry name" value="Myelin_different_resp_MyD88"/>
</dbReference>
<evidence type="ECO:0000313" key="9">
    <source>
        <dbReference type="RefSeq" id="XP_013776308.1"/>
    </source>
</evidence>
<dbReference type="PROSITE" id="PS50104">
    <property type="entry name" value="TIR"/>
    <property type="match status" value="1"/>
</dbReference>
<dbReference type="PANTHER" id="PTHR15079:SF3">
    <property type="entry name" value="MYELOID DIFFERENTIATION PRIMARY RESPONSE PROTEIN MYD88"/>
    <property type="match status" value="1"/>
</dbReference>
<dbReference type="Pfam" id="PF00531">
    <property type="entry name" value="Death"/>
    <property type="match status" value="1"/>
</dbReference>
<dbReference type="Gene3D" id="1.10.533.10">
    <property type="entry name" value="Death Domain, Fas"/>
    <property type="match status" value="1"/>
</dbReference>
<organism evidence="8 9">
    <name type="scientific">Limulus polyphemus</name>
    <name type="common">Atlantic horseshoe crab</name>
    <dbReference type="NCBI Taxonomy" id="6850"/>
    <lineage>
        <taxon>Eukaryota</taxon>
        <taxon>Metazoa</taxon>
        <taxon>Ecdysozoa</taxon>
        <taxon>Arthropoda</taxon>
        <taxon>Chelicerata</taxon>
        <taxon>Merostomata</taxon>
        <taxon>Xiphosura</taxon>
        <taxon>Limulidae</taxon>
        <taxon>Limulus</taxon>
    </lineage>
</organism>
<dbReference type="PANTHER" id="PTHR15079">
    <property type="entry name" value="MYD88"/>
    <property type="match status" value="1"/>
</dbReference>
<dbReference type="Proteomes" id="UP000694941">
    <property type="component" value="Unplaced"/>
</dbReference>
<dbReference type="InterPro" id="IPR011029">
    <property type="entry name" value="DEATH-like_dom_sf"/>
</dbReference>
<dbReference type="RefSeq" id="XP_022243610.1">
    <property type="nucleotide sequence ID" value="XM_022387902.1"/>
</dbReference>
<keyword evidence="3" id="KW-0399">Innate immunity</keyword>
<dbReference type="InterPro" id="IPR000157">
    <property type="entry name" value="TIR_dom"/>
</dbReference>
<dbReference type="InterPro" id="IPR000488">
    <property type="entry name" value="Death_dom"/>
</dbReference>
<evidence type="ECO:0000256" key="5">
    <source>
        <dbReference type="ARBA" id="ARBA00023198"/>
    </source>
</evidence>
<dbReference type="GeneID" id="106461068"/>
<dbReference type="SUPFAM" id="SSF52200">
    <property type="entry name" value="Toll/Interleukin receptor TIR domain"/>
    <property type="match status" value="1"/>
</dbReference>
<evidence type="ECO:0000256" key="1">
    <source>
        <dbReference type="ARBA" id="ARBA00004496"/>
    </source>
</evidence>
<evidence type="ECO:0000256" key="4">
    <source>
        <dbReference type="ARBA" id="ARBA00022859"/>
    </source>
</evidence>
<protein>
    <submittedName>
        <fullName evidence="9 10">Myeloid differentiation primary response protein MyD88-like</fullName>
    </submittedName>
</protein>
<dbReference type="Pfam" id="PF13676">
    <property type="entry name" value="TIR_2"/>
    <property type="match status" value="1"/>
</dbReference>
<reference evidence="9 10" key="1">
    <citation type="submission" date="2025-05" db="UniProtKB">
        <authorList>
            <consortium name="RefSeq"/>
        </authorList>
    </citation>
    <scope>IDENTIFICATION</scope>
    <source>
        <tissue evidence="9 10">Muscle</tissue>
    </source>
</reference>
<dbReference type="Gene3D" id="3.40.50.10140">
    <property type="entry name" value="Toll/interleukin-1 receptor homology (TIR) domain"/>
    <property type="match status" value="1"/>
</dbReference>
<comment type="subcellular location">
    <subcellularLocation>
        <location evidence="1">Cytoplasm</location>
    </subcellularLocation>
</comment>
<keyword evidence="5" id="KW-0395">Inflammatory response</keyword>
<evidence type="ECO:0000259" key="6">
    <source>
        <dbReference type="PROSITE" id="PS50017"/>
    </source>
</evidence>
<keyword evidence="8" id="KW-1185">Reference proteome</keyword>
<evidence type="ECO:0000256" key="3">
    <source>
        <dbReference type="ARBA" id="ARBA00022588"/>
    </source>
</evidence>
<dbReference type="InterPro" id="IPR035897">
    <property type="entry name" value="Toll_tir_struct_dom_sf"/>
</dbReference>
<evidence type="ECO:0000259" key="7">
    <source>
        <dbReference type="PROSITE" id="PS50104"/>
    </source>
</evidence>
<dbReference type="SUPFAM" id="SSF47986">
    <property type="entry name" value="DEATH domain"/>
    <property type="match status" value="1"/>
</dbReference>